<dbReference type="RefSeq" id="WP_154768900.1">
    <property type="nucleotide sequence ID" value="NZ_WLYK01000005.1"/>
</dbReference>
<dbReference type="GO" id="GO:0005737">
    <property type="term" value="C:cytoplasm"/>
    <property type="evidence" value="ECO:0007669"/>
    <property type="project" value="UniProtKB-SubCell"/>
</dbReference>
<dbReference type="SUPFAM" id="SSF53474">
    <property type="entry name" value="alpha/beta-Hydrolases"/>
    <property type="match status" value="1"/>
</dbReference>
<protein>
    <submittedName>
        <fullName evidence="7">DUF3327 domain-containing protein</fullName>
    </submittedName>
</protein>
<sequence length="425" mass="45775">MTAAALRPPKVPRPTPAPRTSDPALRRLAGRLLAAAPAEQARIVAEFWSGVGRSGAPMITPTATPGRYLVTFLWRDPMTCGVPLPDVLLFVNRLTDERDLARSLMSRIAGTDIWHLTYEVSSRWRAGYAFLPLDAERSLLAEGDQVRLRSALDAGRTDPFGSDTVWARGGGLRSVVSLPEAPPEPWRHLRPAVPAGRLDLRTSPDLPGYPGRRVWVHRPAGIPDGAPLPVLVLLDGDVWAQHVPFLPSLANLMADGMIPPMVTVLPDSGSRDRRWTELTDQRPVVDAIVDHLVPWATGGDGHLGITVAGASLGGLTAVAAALLRPDRVTGAAGLSSSLWWNPAGDPVPPAHRWALDCAPGPRLDLQVGLQEWVLLPPHHEFTDVLRSAGHDVTLTEFDGGHDHACWRGGLADALVRLHDAERAAA</sequence>
<comment type="subcellular location">
    <subcellularLocation>
        <location evidence="1">Cytoplasm</location>
    </subcellularLocation>
</comment>
<dbReference type="PANTHER" id="PTHR48098:SF3">
    <property type="entry name" value="IRON(III) ENTEROBACTIN ESTERASE"/>
    <property type="match status" value="1"/>
</dbReference>
<keyword evidence="3" id="KW-0378">Hydrolase</keyword>
<feature type="domain" description="Enterochelin esterase N-terminal" evidence="6">
    <location>
        <begin position="70"/>
        <end position="186"/>
    </location>
</feature>
<organism evidence="7 8">
    <name type="scientific">Nakamurella alba</name>
    <dbReference type="NCBI Taxonomy" id="2665158"/>
    <lineage>
        <taxon>Bacteria</taxon>
        <taxon>Bacillati</taxon>
        <taxon>Actinomycetota</taxon>
        <taxon>Actinomycetes</taxon>
        <taxon>Nakamurellales</taxon>
        <taxon>Nakamurellaceae</taxon>
        <taxon>Nakamurella</taxon>
    </lineage>
</organism>
<evidence type="ECO:0000313" key="8">
    <source>
        <dbReference type="Proteomes" id="UP000460221"/>
    </source>
</evidence>
<dbReference type="AlphaFoldDB" id="A0A7K1FLG1"/>
<dbReference type="InterPro" id="IPR013783">
    <property type="entry name" value="Ig-like_fold"/>
</dbReference>
<dbReference type="EMBL" id="WLYK01000005">
    <property type="protein sequence ID" value="MTD14900.1"/>
    <property type="molecule type" value="Genomic_DNA"/>
</dbReference>
<evidence type="ECO:0000256" key="2">
    <source>
        <dbReference type="ARBA" id="ARBA00022490"/>
    </source>
</evidence>
<evidence type="ECO:0000256" key="3">
    <source>
        <dbReference type="ARBA" id="ARBA00022801"/>
    </source>
</evidence>
<comment type="similarity">
    <text evidence="4">Belongs to the Fes family.</text>
</comment>
<dbReference type="InterPro" id="IPR021764">
    <property type="entry name" value="Enterochelin_esterase_N"/>
</dbReference>
<dbReference type="InterPro" id="IPR050583">
    <property type="entry name" value="Mycobacterial_A85_antigen"/>
</dbReference>
<keyword evidence="8" id="KW-1185">Reference proteome</keyword>
<dbReference type="InterPro" id="IPR000801">
    <property type="entry name" value="Esterase-like"/>
</dbReference>
<dbReference type="GO" id="GO:0005506">
    <property type="term" value="F:iron ion binding"/>
    <property type="evidence" value="ECO:0007669"/>
    <property type="project" value="InterPro"/>
</dbReference>
<keyword evidence="2" id="KW-0963">Cytoplasm</keyword>
<dbReference type="Gene3D" id="3.40.50.1820">
    <property type="entry name" value="alpha/beta hydrolase"/>
    <property type="match status" value="1"/>
</dbReference>
<evidence type="ECO:0000256" key="1">
    <source>
        <dbReference type="ARBA" id="ARBA00004496"/>
    </source>
</evidence>
<evidence type="ECO:0000256" key="5">
    <source>
        <dbReference type="SAM" id="MobiDB-lite"/>
    </source>
</evidence>
<dbReference type="GO" id="GO:0005975">
    <property type="term" value="P:carbohydrate metabolic process"/>
    <property type="evidence" value="ECO:0007669"/>
    <property type="project" value="UniProtKB-ARBA"/>
</dbReference>
<dbReference type="SUPFAM" id="SSF81296">
    <property type="entry name" value="E set domains"/>
    <property type="match status" value="1"/>
</dbReference>
<dbReference type="GO" id="GO:0006826">
    <property type="term" value="P:iron ion transport"/>
    <property type="evidence" value="ECO:0007669"/>
    <property type="project" value="InterPro"/>
</dbReference>
<dbReference type="PANTHER" id="PTHR48098">
    <property type="entry name" value="ENTEROCHELIN ESTERASE-RELATED"/>
    <property type="match status" value="1"/>
</dbReference>
<dbReference type="Gene3D" id="2.60.40.10">
    <property type="entry name" value="Immunoglobulins"/>
    <property type="match status" value="1"/>
</dbReference>
<evidence type="ECO:0000259" key="6">
    <source>
        <dbReference type="Pfam" id="PF11806"/>
    </source>
</evidence>
<name>A0A7K1FLG1_9ACTN</name>
<dbReference type="GO" id="GO:0008849">
    <property type="term" value="F:enterochelin esterase activity"/>
    <property type="evidence" value="ECO:0007669"/>
    <property type="project" value="InterPro"/>
</dbReference>
<dbReference type="InterPro" id="IPR014756">
    <property type="entry name" value="Ig_E-set"/>
</dbReference>
<dbReference type="Pfam" id="PF11806">
    <property type="entry name" value="Enterochelin_N"/>
    <property type="match status" value="1"/>
</dbReference>
<proteinExistence type="inferred from homology"/>
<evidence type="ECO:0000313" key="7">
    <source>
        <dbReference type="EMBL" id="MTD14900.1"/>
    </source>
</evidence>
<dbReference type="Pfam" id="PF00756">
    <property type="entry name" value="Esterase"/>
    <property type="match status" value="1"/>
</dbReference>
<reference evidence="7 8" key="1">
    <citation type="submission" date="2019-11" db="EMBL/GenBank/DDBJ databases">
        <authorList>
            <person name="Jiang L.-Q."/>
        </authorList>
    </citation>
    <scope>NUCLEOTIDE SEQUENCE [LARGE SCALE GENOMIC DNA]</scope>
    <source>
        <strain evidence="7 8">YIM 132087</strain>
    </source>
</reference>
<dbReference type="InterPro" id="IPR029058">
    <property type="entry name" value="AB_hydrolase_fold"/>
</dbReference>
<accession>A0A7K1FLG1</accession>
<evidence type="ECO:0000256" key="4">
    <source>
        <dbReference type="ARBA" id="ARBA00024201"/>
    </source>
</evidence>
<comment type="caution">
    <text evidence="7">The sequence shown here is derived from an EMBL/GenBank/DDBJ whole genome shotgun (WGS) entry which is preliminary data.</text>
</comment>
<gene>
    <name evidence="7" type="ORF">GIS00_13220</name>
</gene>
<feature type="region of interest" description="Disordered" evidence="5">
    <location>
        <begin position="1"/>
        <end position="23"/>
    </location>
</feature>
<dbReference type="Proteomes" id="UP000460221">
    <property type="component" value="Unassembled WGS sequence"/>
</dbReference>